<proteinExistence type="predicted"/>
<evidence type="ECO:0000313" key="2">
    <source>
        <dbReference type="Proteomes" id="UP001623660"/>
    </source>
</evidence>
<gene>
    <name evidence="1" type="ORF">ACJDU8_24585</name>
</gene>
<protein>
    <submittedName>
        <fullName evidence="1">Uncharacterized protein</fullName>
    </submittedName>
</protein>
<comment type="caution">
    <text evidence="1">The sequence shown here is derived from an EMBL/GenBank/DDBJ whole genome shotgun (WGS) entry which is preliminary data.</text>
</comment>
<dbReference type="RefSeq" id="WP_406794819.1">
    <property type="nucleotide sequence ID" value="NZ_JBJHZX010000081.1"/>
</dbReference>
<reference evidence="1 2" key="1">
    <citation type="submission" date="2024-11" db="EMBL/GenBank/DDBJ databases">
        <authorList>
            <person name="Heng Y.C."/>
            <person name="Lim A.C.H."/>
            <person name="Lee J.K.Y."/>
            <person name="Kittelmann S."/>
        </authorList>
    </citation>
    <scope>NUCLEOTIDE SEQUENCE [LARGE SCALE GENOMIC DNA]</scope>
    <source>
        <strain evidence="1 2">WILCCON 0269</strain>
    </source>
</reference>
<keyword evidence="2" id="KW-1185">Reference proteome</keyword>
<dbReference type="EMBL" id="JBJHZX010000081">
    <property type="protein sequence ID" value="MFL0198705.1"/>
    <property type="molecule type" value="Genomic_DNA"/>
</dbReference>
<sequence>MSEIENILKLYDQIIEDNRIMSSDLKYALQRKNDEIYIRTSEMFNQILIYMKNIGDKKPILELKDFKKQAVMAGYIIKLSGKQIKIDDSNIRFDLYNIKKLQKLEVNSISPLDVVEVEWEKGEQQVIYPDEFNNK</sequence>
<organism evidence="1 2">
    <name type="scientific">Candidatus Clostridium eludens</name>
    <dbReference type="NCBI Taxonomy" id="3381663"/>
    <lineage>
        <taxon>Bacteria</taxon>
        <taxon>Bacillati</taxon>
        <taxon>Bacillota</taxon>
        <taxon>Clostridia</taxon>
        <taxon>Eubacteriales</taxon>
        <taxon>Clostridiaceae</taxon>
        <taxon>Clostridium</taxon>
    </lineage>
</organism>
<evidence type="ECO:0000313" key="1">
    <source>
        <dbReference type="EMBL" id="MFL0198705.1"/>
    </source>
</evidence>
<name>A0ABW8SXE1_9CLOT</name>
<dbReference type="Proteomes" id="UP001623660">
    <property type="component" value="Unassembled WGS sequence"/>
</dbReference>
<accession>A0ABW8SXE1</accession>